<dbReference type="InterPro" id="IPR012674">
    <property type="entry name" value="Calycin"/>
</dbReference>
<proteinExistence type="predicted"/>
<dbReference type="SUPFAM" id="SSF50814">
    <property type="entry name" value="Lipocalins"/>
    <property type="match status" value="1"/>
</dbReference>
<dbReference type="Gene3D" id="2.40.128.20">
    <property type="match status" value="1"/>
</dbReference>
<evidence type="ECO:0000313" key="1">
    <source>
        <dbReference type="EMBL" id="SNU99738.1"/>
    </source>
</evidence>
<protein>
    <submittedName>
        <fullName evidence="1">Uncharacterized protein conserved in bacteria</fullName>
    </submittedName>
</protein>
<keyword evidence="2" id="KW-1185">Reference proteome</keyword>
<gene>
    <name evidence="1" type="ORF">SAMEA4364220_01174</name>
</gene>
<dbReference type="GeneID" id="78507179"/>
<evidence type="ECO:0000313" key="2">
    <source>
        <dbReference type="Proteomes" id="UP000215383"/>
    </source>
</evidence>
<dbReference type="Proteomes" id="UP000215383">
    <property type="component" value="Chromosome 1"/>
</dbReference>
<dbReference type="RefSeq" id="WP_027890079.1">
    <property type="nucleotide sequence ID" value="NZ_LT906446.1"/>
</dbReference>
<dbReference type="Pfam" id="PF09148">
    <property type="entry name" value="DUF1934"/>
    <property type="match status" value="1"/>
</dbReference>
<dbReference type="AlphaFoldDB" id="A0A239TRH3"/>
<dbReference type="InterPro" id="IPR015231">
    <property type="entry name" value="DUF1934"/>
</dbReference>
<sequence length="138" mass="15815">MNKVIVKINSKQKGSEENVVKMEAVANHHKKGDISYVIYKETNLVDKQETSTMLKIGKDFLALTRSGGVKQQQLFAKGKVSHSDYETPYGKLHMMVKTHRFDIISDVKHHIIKIDYALYINDSWQSDNELIIKIKPAN</sequence>
<reference evidence="1 2" key="1">
    <citation type="submission" date="2017-06" db="EMBL/GenBank/DDBJ databases">
        <authorList>
            <consortium name="Pathogen Informatics"/>
        </authorList>
    </citation>
    <scope>NUCLEOTIDE SEQUENCE [LARGE SCALE GENOMIC DNA]</scope>
    <source>
        <strain evidence="1 2">NCTC10570</strain>
    </source>
</reference>
<dbReference type="eggNOG" id="COG4506">
    <property type="taxonomic scope" value="Bacteria"/>
</dbReference>
<organism evidence="1 2">
    <name type="scientific">Megamonas hypermegale</name>
    <dbReference type="NCBI Taxonomy" id="158847"/>
    <lineage>
        <taxon>Bacteria</taxon>
        <taxon>Bacillati</taxon>
        <taxon>Bacillota</taxon>
        <taxon>Negativicutes</taxon>
        <taxon>Selenomonadales</taxon>
        <taxon>Selenomonadaceae</taxon>
        <taxon>Megamonas</taxon>
    </lineage>
</organism>
<name>A0A239TRH3_9FIRM</name>
<dbReference type="EMBL" id="LT906446">
    <property type="protein sequence ID" value="SNU99738.1"/>
    <property type="molecule type" value="Genomic_DNA"/>
</dbReference>
<accession>A0A239TRH3</accession>